<dbReference type="SMART" id="SM00388">
    <property type="entry name" value="HisKA"/>
    <property type="match status" value="1"/>
</dbReference>
<dbReference type="CDD" id="cd18773">
    <property type="entry name" value="PDC1_HK_sensor"/>
    <property type="match status" value="1"/>
</dbReference>
<dbReference type="SMART" id="SM00091">
    <property type="entry name" value="PAS"/>
    <property type="match status" value="1"/>
</dbReference>
<dbReference type="EMBL" id="AP021857">
    <property type="protein sequence ID" value="BBO20099.1"/>
    <property type="molecule type" value="Genomic_DNA"/>
</dbReference>
<evidence type="ECO:0000256" key="4">
    <source>
        <dbReference type="ARBA" id="ARBA00022553"/>
    </source>
</evidence>
<dbReference type="InterPro" id="IPR036097">
    <property type="entry name" value="HisK_dim/P_sf"/>
</dbReference>
<dbReference type="InterPro" id="IPR050351">
    <property type="entry name" value="BphY/WalK/GraS-like"/>
</dbReference>
<evidence type="ECO:0000256" key="6">
    <source>
        <dbReference type="ARBA" id="ARBA00022777"/>
    </source>
</evidence>
<dbReference type="PROSITE" id="PS50885">
    <property type="entry name" value="HAMP"/>
    <property type="match status" value="1"/>
</dbReference>
<dbReference type="Pfam" id="PF13188">
    <property type="entry name" value="PAS_8"/>
    <property type="match status" value="1"/>
</dbReference>
<dbReference type="GO" id="GO:0000155">
    <property type="term" value="F:phosphorelay sensor kinase activity"/>
    <property type="evidence" value="ECO:0007669"/>
    <property type="project" value="InterPro"/>
</dbReference>
<dbReference type="GO" id="GO:0005886">
    <property type="term" value="C:plasma membrane"/>
    <property type="evidence" value="ECO:0007669"/>
    <property type="project" value="UniProtKB-SubCell"/>
</dbReference>
<dbReference type="InterPro" id="IPR003660">
    <property type="entry name" value="HAMP_dom"/>
</dbReference>
<comment type="catalytic activity">
    <reaction evidence="1">
        <text>ATP + protein L-histidine = ADP + protein N-phospho-L-histidine.</text>
        <dbReference type="EC" id="2.7.13.3"/>
    </reaction>
</comment>
<dbReference type="Pfam" id="PF00512">
    <property type="entry name" value="HisKA"/>
    <property type="match status" value="1"/>
</dbReference>
<dbReference type="InterPro" id="IPR003661">
    <property type="entry name" value="HisK_dim/P_dom"/>
</dbReference>
<accession>A0A809QXG3</accession>
<dbReference type="SUPFAM" id="SSF47384">
    <property type="entry name" value="Homodimeric domain of signal transducing histidine kinase"/>
    <property type="match status" value="1"/>
</dbReference>
<dbReference type="Gene3D" id="3.30.450.20">
    <property type="entry name" value="PAS domain"/>
    <property type="match status" value="3"/>
</dbReference>
<dbReference type="SUPFAM" id="SSF55874">
    <property type="entry name" value="ATPase domain of HSP90 chaperone/DNA topoisomerase II/histidine kinase"/>
    <property type="match status" value="1"/>
</dbReference>
<gene>
    <name evidence="11" type="ORF">DSYM_07980</name>
</gene>
<dbReference type="CDD" id="cd06225">
    <property type="entry name" value="HAMP"/>
    <property type="match status" value="1"/>
</dbReference>
<dbReference type="CDD" id="cd00130">
    <property type="entry name" value="PAS"/>
    <property type="match status" value="1"/>
</dbReference>
<keyword evidence="6" id="KW-0418">Kinase</keyword>
<dbReference type="SUPFAM" id="SSF55785">
    <property type="entry name" value="PYP-like sensor domain (PAS domain)"/>
    <property type="match status" value="1"/>
</dbReference>
<dbReference type="PANTHER" id="PTHR42878:SF15">
    <property type="entry name" value="BACTERIOPHYTOCHROME"/>
    <property type="match status" value="1"/>
</dbReference>
<dbReference type="InterPro" id="IPR035965">
    <property type="entry name" value="PAS-like_dom_sf"/>
</dbReference>
<dbReference type="KEGG" id="ddz:DSYM_07980"/>
<keyword evidence="5" id="KW-0808">Transferase</keyword>
<dbReference type="AlphaFoldDB" id="A0A809QXG3"/>
<dbReference type="CDD" id="cd00082">
    <property type="entry name" value="HisKA"/>
    <property type="match status" value="1"/>
</dbReference>
<dbReference type="InterPro" id="IPR005467">
    <property type="entry name" value="His_kinase_dom"/>
</dbReference>
<evidence type="ECO:0000256" key="1">
    <source>
        <dbReference type="ARBA" id="ARBA00000085"/>
    </source>
</evidence>
<dbReference type="GO" id="GO:0007234">
    <property type="term" value="P:osmosensory signaling via phosphorelay pathway"/>
    <property type="evidence" value="ECO:0007669"/>
    <property type="project" value="TreeGrafter"/>
</dbReference>
<dbReference type="PROSITE" id="PS50109">
    <property type="entry name" value="HIS_KIN"/>
    <property type="match status" value="1"/>
</dbReference>
<keyword evidence="7" id="KW-0472">Membrane</keyword>
<evidence type="ECO:0000256" key="7">
    <source>
        <dbReference type="ARBA" id="ARBA00023136"/>
    </source>
</evidence>
<dbReference type="Proteomes" id="UP000662914">
    <property type="component" value="Chromosome"/>
</dbReference>
<dbReference type="CDD" id="cd18774">
    <property type="entry name" value="PDC2_HK_sensor"/>
    <property type="match status" value="1"/>
</dbReference>
<dbReference type="InterPro" id="IPR036890">
    <property type="entry name" value="HATPase_C_sf"/>
</dbReference>
<feature type="domain" description="PAS" evidence="9">
    <location>
        <begin position="347"/>
        <end position="423"/>
    </location>
</feature>
<feature type="domain" description="Histidine kinase" evidence="8">
    <location>
        <begin position="509"/>
        <end position="721"/>
    </location>
</feature>
<dbReference type="Gene3D" id="1.10.287.130">
    <property type="match status" value="1"/>
</dbReference>
<keyword evidence="4" id="KW-0597">Phosphoprotein</keyword>
<dbReference type="FunFam" id="1.10.287.130:FF:000070">
    <property type="entry name" value="Histidine kinase sensor protein"/>
    <property type="match status" value="1"/>
</dbReference>
<evidence type="ECO:0000256" key="2">
    <source>
        <dbReference type="ARBA" id="ARBA00004429"/>
    </source>
</evidence>
<dbReference type="GO" id="GO:0030295">
    <property type="term" value="F:protein kinase activator activity"/>
    <property type="evidence" value="ECO:0007669"/>
    <property type="project" value="TreeGrafter"/>
</dbReference>
<dbReference type="PRINTS" id="PR00344">
    <property type="entry name" value="BCTRLSENSOR"/>
</dbReference>
<dbReference type="Pfam" id="PF00672">
    <property type="entry name" value="HAMP"/>
    <property type="match status" value="1"/>
</dbReference>
<dbReference type="PROSITE" id="PS50112">
    <property type="entry name" value="PAS"/>
    <property type="match status" value="1"/>
</dbReference>
<dbReference type="Pfam" id="PF02518">
    <property type="entry name" value="HATPase_c"/>
    <property type="match status" value="1"/>
</dbReference>
<protein>
    <recommendedName>
        <fullName evidence="3">histidine kinase</fullName>
        <ecNumber evidence="3">2.7.13.3</ecNumber>
    </recommendedName>
</protein>
<name>A0A809QXG3_9PROT</name>
<dbReference type="InterPro" id="IPR000014">
    <property type="entry name" value="PAS"/>
</dbReference>
<dbReference type="PANTHER" id="PTHR42878">
    <property type="entry name" value="TWO-COMPONENT HISTIDINE KINASE"/>
    <property type="match status" value="1"/>
</dbReference>
<feature type="domain" description="HAMP" evidence="10">
    <location>
        <begin position="290"/>
        <end position="342"/>
    </location>
</feature>
<dbReference type="Gene3D" id="6.10.340.10">
    <property type="match status" value="1"/>
</dbReference>
<evidence type="ECO:0000259" key="9">
    <source>
        <dbReference type="PROSITE" id="PS50112"/>
    </source>
</evidence>
<organism evidence="11 12">
    <name type="scientific">Candidatus Desulfobacillus denitrificans</name>
    <dbReference type="NCBI Taxonomy" id="2608985"/>
    <lineage>
        <taxon>Bacteria</taxon>
        <taxon>Pseudomonadati</taxon>
        <taxon>Pseudomonadota</taxon>
        <taxon>Betaproteobacteria</taxon>
        <taxon>Candidatus Desulfobacillus</taxon>
    </lineage>
</organism>
<dbReference type="Gene3D" id="3.30.565.10">
    <property type="entry name" value="Histidine kinase-like ATPase, C-terminal domain"/>
    <property type="match status" value="1"/>
</dbReference>
<comment type="subcellular location">
    <subcellularLocation>
        <location evidence="2">Cell inner membrane</location>
        <topology evidence="2">Multi-pass membrane protein</topology>
    </subcellularLocation>
</comment>
<evidence type="ECO:0000259" key="10">
    <source>
        <dbReference type="PROSITE" id="PS50885"/>
    </source>
</evidence>
<dbReference type="FunFam" id="3.30.565.10:FF:000006">
    <property type="entry name" value="Sensor histidine kinase WalK"/>
    <property type="match status" value="1"/>
</dbReference>
<evidence type="ECO:0000313" key="11">
    <source>
        <dbReference type="EMBL" id="BBO20099.1"/>
    </source>
</evidence>
<sequence>MTVMLPLLLFGGYEVYVEAQRQVRSVEDMALRLARVTAADTERTLDEAGKLLADVAARPAVRAAAQGRCDPVFAYAGVLHPRFNNLVQFDLSGRLLCSAMAMPAGMRQVPEQTLGLIRRAAREKKPAIGPAHRSAVSGRWTVLLASPVLAGDGAVSTVLGVAIELKNFNPLAGRAALGSPAGSHFVVLDGDGTVIARLPDPDETVGRNLRNVPGIAGMLAQQSGTRRDISKDGTEKIYGFVPIADTGWLAVTSLPIEHLAAEVAEVSAEHAALIAVVLILMTFLALRLAERIERPIERIAAAARRIQQGEGGTRLPVDGAEEIAAVATQINGMLDTLAENRRTLEAHEARLSSIFSALGEGVLLVEDGGHIVHANAAAERILGRRPEGLAGADVRALLRHAFGEDGAAFAEGAFPVLRALREGRQLRDCVIGLYGEDATPIWLSANVEPISRSDAAGLPLSVVSFADITARMRDAQRIRNLADTLEQRVAERTADLERANAELEAFSYSVSHDLRAPLRALNGYAQILGGEAGDGLKPEYRAMLGRIGHNAVRMGELIDDLLQFSRLGREELRRGPVRLTELAQAVVDELHEQYPAASVRIGPLPVVDGDLAMLRQALVNLVGNALKFSTKRSEAAVEVDVEQRNGEPVVFVRDNGAGFDMQYAGKLFGVFQRMHKESEFPGTGVGLAIVKRVIERHGGRVWAESMPGQGATFFFTLPANR</sequence>
<evidence type="ECO:0000256" key="5">
    <source>
        <dbReference type="ARBA" id="ARBA00022679"/>
    </source>
</evidence>
<evidence type="ECO:0000313" key="12">
    <source>
        <dbReference type="Proteomes" id="UP000662914"/>
    </source>
</evidence>
<dbReference type="InterPro" id="IPR003594">
    <property type="entry name" value="HATPase_dom"/>
</dbReference>
<dbReference type="NCBIfam" id="TIGR00229">
    <property type="entry name" value="sensory_box"/>
    <property type="match status" value="1"/>
</dbReference>
<evidence type="ECO:0000256" key="3">
    <source>
        <dbReference type="ARBA" id="ARBA00012438"/>
    </source>
</evidence>
<dbReference type="SMART" id="SM00304">
    <property type="entry name" value="HAMP"/>
    <property type="match status" value="1"/>
</dbReference>
<dbReference type="InterPro" id="IPR004358">
    <property type="entry name" value="Sig_transdc_His_kin-like_C"/>
</dbReference>
<proteinExistence type="predicted"/>
<dbReference type="SMART" id="SM00387">
    <property type="entry name" value="HATPase_c"/>
    <property type="match status" value="1"/>
</dbReference>
<dbReference type="GO" id="GO:0000156">
    <property type="term" value="F:phosphorelay response regulator activity"/>
    <property type="evidence" value="ECO:0007669"/>
    <property type="project" value="TreeGrafter"/>
</dbReference>
<dbReference type="SUPFAM" id="SSF158472">
    <property type="entry name" value="HAMP domain-like"/>
    <property type="match status" value="1"/>
</dbReference>
<dbReference type="EC" id="2.7.13.3" evidence="3"/>
<evidence type="ECO:0000259" key="8">
    <source>
        <dbReference type="PROSITE" id="PS50109"/>
    </source>
</evidence>
<reference evidence="11" key="1">
    <citation type="journal article" name="DNA Res.">
        <title>The physiological potential of anammox bacteria as revealed by their core genome structure.</title>
        <authorList>
            <person name="Okubo T."/>
            <person name="Toyoda A."/>
            <person name="Fukuhara K."/>
            <person name="Uchiyama I."/>
            <person name="Harigaya Y."/>
            <person name="Kuroiwa M."/>
            <person name="Suzuki T."/>
            <person name="Murakami Y."/>
            <person name="Suwa Y."/>
            <person name="Takami H."/>
        </authorList>
    </citation>
    <scope>NUCLEOTIDE SEQUENCE</scope>
    <source>
        <strain evidence="11">317325-3</strain>
    </source>
</reference>